<dbReference type="GO" id="GO:0016763">
    <property type="term" value="F:pentosyltransferase activity"/>
    <property type="evidence" value="ECO:0007669"/>
    <property type="project" value="TreeGrafter"/>
</dbReference>
<feature type="transmembrane region" description="Helical" evidence="9">
    <location>
        <begin position="85"/>
        <end position="111"/>
    </location>
</feature>
<dbReference type="PANTHER" id="PTHR33908:SF11">
    <property type="entry name" value="MEMBRANE PROTEIN"/>
    <property type="match status" value="1"/>
</dbReference>
<sequence length="537" mass="60210">MKTCQAKWLLSLICLAFLAIRVPIMYLQPGGQDEDCYAVPGFTILSSGIPKLPHVPARNPESVYYHADEALYSEPPLYFYYQAPFYLIFPAVYGTARLASALAGVVLLGLVYRLCREIGISSIASLWTVAMLSISRWFYFPATTARPDILCATFGVAVILMLLKWQETRNVKSLFLAGLGIGLGGLTHPFAIVYAIQAAAWVAICSRGWQRLRNPLILGAVAGLACSLWIPLIAMHPEVFRVQFTNQLLSDYGPPLWERAIFPLESMEYHARHLWAHIGTLQAIVVLAGLTMTSLHAFRSAKTHLLAVCLCAWSSIYILSVAVGTHHPTLGYWVYFAALAFPSVGAAIEQLFEMQERVTIPRTSPNFARAGYNNEIRSEPKDDQTTRPPPRPENGGRKNWPFYFAVVSLCAFVFLPGSGLRTLAVHLTHLDDPNYNSPRFARNLIQSMPAQSVYAVDTQFAFDFVASGRTTLLAQIMPQYFQLQETQYDYLILSRYGDQSELERHLTVKFIHAYGLKEDKWACYAELYSKKLPDTQP</sequence>
<dbReference type="GO" id="GO:0005886">
    <property type="term" value="C:plasma membrane"/>
    <property type="evidence" value="ECO:0007669"/>
    <property type="project" value="UniProtKB-SubCell"/>
</dbReference>
<keyword evidence="4 11" id="KW-0808">Transferase</keyword>
<evidence type="ECO:0000256" key="1">
    <source>
        <dbReference type="ARBA" id="ARBA00004651"/>
    </source>
</evidence>
<keyword evidence="7 9" id="KW-0472">Membrane</keyword>
<dbReference type="InterPro" id="IPR038731">
    <property type="entry name" value="RgtA/B/C-like"/>
</dbReference>
<gene>
    <name evidence="11" type="ORF">Mal48_36620</name>
</gene>
<evidence type="ECO:0000256" key="5">
    <source>
        <dbReference type="ARBA" id="ARBA00022692"/>
    </source>
</evidence>
<dbReference type="PANTHER" id="PTHR33908">
    <property type="entry name" value="MANNOSYLTRANSFERASE YKCB-RELATED"/>
    <property type="match status" value="1"/>
</dbReference>
<keyword evidence="2" id="KW-1003">Cell membrane</keyword>
<evidence type="ECO:0000313" key="12">
    <source>
        <dbReference type="Proteomes" id="UP000315724"/>
    </source>
</evidence>
<dbReference type="Proteomes" id="UP000315724">
    <property type="component" value="Chromosome"/>
</dbReference>
<feature type="transmembrane region" description="Helical" evidence="9">
    <location>
        <begin position="400"/>
        <end position="420"/>
    </location>
</feature>
<feature type="transmembrane region" description="Helical" evidence="9">
    <location>
        <begin position="175"/>
        <end position="204"/>
    </location>
</feature>
<evidence type="ECO:0000256" key="4">
    <source>
        <dbReference type="ARBA" id="ARBA00022679"/>
    </source>
</evidence>
<evidence type="ECO:0000256" key="8">
    <source>
        <dbReference type="SAM" id="MobiDB-lite"/>
    </source>
</evidence>
<keyword evidence="3 11" id="KW-0328">Glycosyltransferase</keyword>
<evidence type="ECO:0000256" key="9">
    <source>
        <dbReference type="SAM" id="Phobius"/>
    </source>
</evidence>
<comment type="subcellular location">
    <subcellularLocation>
        <location evidence="1">Cell membrane</location>
        <topology evidence="1">Multi-pass membrane protein</topology>
    </subcellularLocation>
</comment>
<dbReference type="OrthoDB" id="231654at2"/>
<proteinExistence type="predicted"/>
<keyword evidence="5 9" id="KW-0812">Transmembrane</keyword>
<feature type="transmembrane region" description="Helical" evidence="9">
    <location>
        <begin position="330"/>
        <end position="348"/>
    </location>
</feature>
<protein>
    <submittedName>
        <fullName evidence="11">Dolichyl-phosphate-mannose-protein mannosyltransferase</fullName>
    </submittedName>
</protein>
<keyword evidence="12" id="KW-1185">Reference proteome</keyword>
<dbReference type="RefSeq" id="WP_145202294.1">
    <property type="nucleotide sequence ID" value="NZ_CP036267.1"/>
</dbReference>
<dbReference type="Pfam" id="PF13231">
    <property type="entry name" value="PMT_2"/>
    <property type="match status" value="1"/>
</dbReference>
<feature type="transmembrane region" description="Helical" evidence="9">
    <location>
        <begin position="274"/>
        <end position="298"/>
    </location>
</feature>
<dbReference type="AlphaFoldDB" id="A0A517QS14"/>
<dbReference type="EMBL" id="CP036267">
    <property type="protein sequence ID" value="QDT34402.1"/>
    <property type="molecule type" value="Genomic_DNA"/>
</dbReference>
<feature type="transmembrane region" description="Helical" evidence="9">
    <location>
        <begin position="118"/>
        <end position="139"/>
    </location>
</feature>
<keyword evidence="6 9" id="KW-1133">Transmembrane helix</keyword>
<evidence type="ECO:0000256" key="3">
    <source>
        <dbReference type="ARBA" id="ARBA00022676"/>
    </source>
</evidence>
<feature type="transmembrane region" description="Helical" evidence="9">
    <location>
        <begin position="304"/>
        <end position="323"/>
    </location>
</feature>
<organism evidence="11 12">
    <name type="scientific">Thalassoglobus polymorphus</name>
    <dbReference type="NCBI Taxonomy" id="2527994"/>
    <lineage>
        <taxon>Bacteria</taxon>
        <taxon>Pseudomonadati</taxon>
        <taxon>Planctomycetota</taxon>
        <taxon>Planctomycetia</taxon>
        <taxon>Planctomycetales</taxon>
        <taxon>Planctomycetaceae</taxon>
        <taxon>Thalassoglobus</taxon>
    </lineage>
</organism>
<feature type="transmembrane region" description="Helical" evidence="9">
    <location>
        <begin position="216"/>
        <end position="234"/>
    </location>
</feature>
<dbReference type="KEGG" id="tpol:Mal48_36620"/>
<evidence type="ECO:0000256" key="7">
    <source>
        <dbReference type="ARBA" id="ARBA00023136"/>
    </source>
</evidence>
<feature type="region of interest" description="Disordered" evidence="8">
    <location>
        <begin position="365"/>
        <end position="394"/>
    </location>
</feature>
<reference evidence="11 12" key="1">
    <citation type="submission" date="2019-02" db="EMBL/GenBank/DDBJ databases">
        <title>Deep-cultivation of Planctomycetes and their phenomic and genomic characterization uncovers novel biology.</title>
        <authorList>
            <person name="Wiegand S."/>
            <person name="Jogler M."/>
            <person name="Boedeker C."/>
            <person name="Pinto D."/>
            <person name="Vollmers J."/>
            <person name="Rivas-Marin E."/>
            <person name="Kohn T."/>
            <person name="Peeters S.H."/>
            <person name="Heuer A."/>
            <person name="Rast P."/>
            <person name="Oberbeckmann S."/>
            <person name="Bunk B."/>
            <person name="Jeske O."/>
            <person name="Meyerdierks A."/>
            <person name="Storesund J.E."/>
            <person name="Kallscheuer N."/>
            <person name="Luecker S."/>
            <person name="Lage O.M."/>
            <person name="Pohl T."/>
            <person name="Merkel B.J."/>
            <person name="Hornburger P."/>
            <person name="Mueller R.-W."/>
            <person name="Bruemmer F."/>
            <person name="Labrenz M."/>
            <person name="Spormann A.M."/>
            <person name="Op den Camp H."/>
            <person name="Overmann J."/>
            <person name="Amann R."/>
            <person name="Jetten M.S.M."/>
            <person name="Mascher T."/>
            <person name="Medema M.H."/>
            <person name="Devos D.P."/>
            <person name="Kaster A.-K."/>
            <person name="Ovreas L."/>
            <person name="Rohde M."/>
            <person name="Galperin M.Y."/>
            <person name="Jogler C."/>
        </authorList>
    </citation>
    <scope>NUCLEOTIDE SEQUENCE [LARGE SCALE GENOMIC DNA]</scope>
    <source>
        <strain evidence="11 12">Mal48</strain>
    </source>
</reference>
<evidence type="ECO:0000256" key="6">
    <source>
        <dbReference type="ARBA" id="ARBA00022989"/>
    </source>
</evidence>
<dbReference type="GO" id="GO:0009103">
    <property type="term" value="P:lipopolysaccharide biosynthetic process"/>
    <property type="evidence" value="ECO:0007669"/>
    <property type="project" value="UniProtKB-ARBA"/>
</dbReference>
<feature type="compositionally biased region" description="Basic and acidic residues" evidence="8">
    <location>
        <begin position="376"/>
        <end position="385"/>
    </location>
</feature>
<accession>A0A517QS14</accession>
<dbReference type="InterPro" id="IPR050297">
    <property type="entry name" value="LipidA_mod_glycosyltrf_83"/>
</dbReference>
<evidence type="ECO:0000256" key="2">
    <source>
        <dbReference type="ARBA" id="ARBA00022475"/>
    </source>
</evidence>
<name>A0A517QS14_9PLAN</name>
<feature type="domain" description="Glycosyltransferase RgtA/B/C/D-like" evidence="10">
    <location>
        <begin position="74"/>
        <end position="229"/>
    </location>
</feature>
<evidence type="ECO:0000313" key="11">
    <source>
        <dbReference type="EMBL" id="QDT34402.1"/>
    </source>
</evidence>
<evidence type="ECO:0000259" key="10">
    <source>
        <dbReference type="Pfam" id="PF13231"/>
    </source>
</evidence>